<dbReference type="KEGG" id="ehx:EMIHUDRAFT_463144"/>
<dbReference type="HOGENOM" id="CLU_699158_0_0_1"/>
<feature type="compositionally biased region" description="Low complexity" evidence="1">
    <location>
        <begin position="350"/>
        <end position="378"/>
    </location>
</feature>
<evidence type="ECO:0000256" key="1">
    <source>
        <dbReference type="SAM" id="MobiDB-lite"/>
    </source>
</evidence>
<name>A0A0D3JYI4_EMIH1</name>
<dbReference type="Proteomes" id="UP000013827">
    <property type="component" value="Unassembled WGS sequence"/>
</dbReference>
<dbReference type="Pfam" id="PF13449">
    <property type="entry name" value="Phytase-like"/>
    <property type="match status" value="1"/>
</dbReference>
<reference evidence="3" key="2">
    <citation type="submission" date="2024-10" db="UniProtKB">
        <authorList>
            <consortium name="EnsemblProtists"/>
        </authorList>
    </citation>
    <scope>IDENTIFICATION</scope>
</reference>
<sequence>MPTRFELRASPVSLCEGDCRLGGGVRFVRCARLAGNASFFGGLSSLAHLGGDGLLAVSDRGWAVRLPDWPPETSTATAEPLADEFGVPLAGRHLPAGSAADATRITDAEGIAVATPDAVFISFERVQMVRRYTALPAGRGAAPLVGAPLLHARLSALCGAGNNLGTEALASLNATHLLAVCEARAGDASTSALVAELAGGGEVRRAPAAGRWARRPCSRSQRRPDSPAGGCGSCAWRCAEALSASPTRPCCPAEAGPEPRPSGERTCCSCSQGTSRASETRCGWRECGGGSSSGRLRARCSSRFAWRAGVAERSRPASERSSRRRSSPSRPACTRRRTSRASPPWPPPTGCGCSSSPTTTTGGARSSSSSSGRGRCGPQARRRRRRHAARREARR</sequence>
<feature type="domain" description="Phytase-like" evidence="2">
    <location>
        <begin position="40"/>
        <end position="190"/>
    </location>
</feature>
<evidence type="ECO:0000259" key="2">
    <source>
        <dbReference type="Pfam" id="PF13449"/>
    </source>
</evidence>
<feature type="region of interest" description="Disordered" evidence="1">
    <location>
        <begin position="311"/>
        <end position="395"/>
    </location>
</feature>
<dbReference type="RefSeq" id="XP_005780998.1">
    <property type="nucleotide sequence ID" value="XM_005780941.1"/>
</dbReference>
<accession>A0A0D3JYI4</accession>
<dbReference type="InterPro" id="IPR027372">
    <property type="entry name" value="Phytase-like_dom"/>
</dbReference>
<dbReference type="EnsemblProtists" id="EOD28569">
    <property type="protein sequence ID" value="EOD28569"/>
    <property type="gene ID" value="EMIHUDRAFT_463144"/>
</dbReference>
<protein>
    <recommendedName>
        <fullName evidence="2">Phytase-like domain-containing protein</fullName>
    </recommendedName>
</protein>
<dbReference type="GeneID" id="17274115"/>
<evidence type="ECO:0000313" key="4">
    <source>
        <dbReference type="Proteomes" id="UP000013827"/>
    </source>
</evidence>
<dbReference type="AlphaFoldDB" id="A0A0D3JYI4"/>
<feature type="region of interest" description="Disordered" evidence="1">
    <location>
        <begin position="245"/>
        <end position="265"/>
    </location>
</feature>
<dbReference type="PaxDb" id="2903-EOD28569"/>
<reference evidence="4" key="1">
    <citation type="journal article" date="2013" name="Nature">
        <title>Pan genome of the phytoplankton Emiliania underpins its global distribution.</title>
        <authorList>
            <person name="Read B.A."/>
            <person name="Kegel J."/>
            <person name="Klute M.J."/>
            <person name="Kuo A."/>
            <person name="Lefebvre S.C."/>
            <person name="Maumus F."/>
            <person name="Mayer C."/>
            <person name="Miller J."/>
            <person name="Monier A."/>
            <person name="Salamov A."/>
            <person name="Young J."/>
            <person name="Aguilar M."/>
            <person name="Claverie J.M."/>
            <person name="Frickenhaus S."/>
            <person name="Gonzalez K."/>
            <person name="Herman E.K."/>
            <person name="Lin Y.C."/>
            <person name="Napier J."/>
            <person name="Ogata H."/>
            <person name="Sarno A.F."/>
            <person name="Shmutz J."/>
            <person name="Schroeder D."/>
            <person name="de Vargas C."/>
            <person name="Verret F."/>
            <person name="von Dassow P."/>
            <person name="Valentin K."/>
            <person name="Van de Peer Y."/>
            <person name="Wheeler G."/>
            <person name="Dacks J.B."/>
            <person name="Delwiche C.F."/>
            <person name="Dyhrman S.T."/>
            <person name="Glockner G."/>
            <person name="John U."/>
            <person name="Richards T."/>
            <person name="Worden A.Z."/>
            <person name="Zhang X."/>
            <person name="Grigoriev I.V."/>
            <person name="Allen A.E."/>
            <person name="Bidle K."/>
            <person name="Borodovsky M."/>
            <person name="Bowler C."/>
            <person name="Brownlee C."/>
            <person name="Cock J.M."/>
            <person name="Elias M."/>
            <person name="Gladyshev V.N."/>
            <person name="Groth M."/>
            <person name="Guda C."/>
            <person name="Hadaegh A."/>
            <person name="Iglesias-Rodriguez M.D."/>
            <person name="Jenkins J."/>
            <person name="Jones B.M."/>
            <person name="Lawson T."/>
            <person name="Leese F."/>
            <person name="Lindquist E."/>
            <person name="Lobanov A."/>
            <person name="Lomsadze A."/>
            <person name="Malik S.B."/>
            <person name="Marsh M.E."/>
            <person name="Mackinder L."/>
            <person name="Mock T."/>
            <person name="Mueller-Roeber B."/>
            <person name="Pagarete A."/>
            <person name="Parker M."/>
            <person name="Probert I."/>
            <person name="Quesneville H."/>
            <person name="Raines C."/>
            <person name="Rensing S.A."/>
            <person name="Riano-Pachon D.M."/>
            <person name="Richier S."/>
            <person name="Rokitta S."/>
            <person name="Shiraiwa Y."/>
            <person name="Soanes D.M."/>
            <person name="van der Giezen M."/>
            <person name="Wahlund T.M."/>
            <person name="Williams B."/>
            <person name="Wilson W."/>
            <person name="Wolfe G."/>
            <person name="Wurch L.L."/>
        </authorList>
    </citation>
    <scope>NUCLEOTIDE SEQUENCE</scope>
</reference>
<feature type="compositionally biased region" description="Basic residues" evidence="1">
    <location>
        <begin position="380"/>
        <end position="395"/>
    </location>
</feature>
<organism evidence="3 4">
    <name type="scientific">Emiliania huxleyi (strain CCMP1516)</name>
    <dbReference type="NCBI Taxonomy" id="280463"/>
    <lineage>
        <taxon>Eukaryota</taxon>
        <taxon>Haptista</taxon>
        <taxon>Haptophyta</taxon>
        <taxon>Prymnesiophyceae</taxon>
        <taxon>Isochrysidales</taxon>
        <taxon>Noelaerhabdaceae</taxon>
        <taxon>Emiliania</taxon>
    </lineage>
</organism>
<keyword evidence="4" id="KW-1185">Reference proteome</keyword>
<feature type="compositionally biased region" description="Basic and acidic residues" evidence="1">
    <location>
        <begin position="311"/>
        <end position="321"/>
    </location>
</feature>
<evidence type="ECO:0000313" key="3">
    <source>
        <dbReference type="EnsemblProtists" id="EOD28569"/>
    </source>
</evidence>
<feature type="compositionally biased region" description="Basic residues" evidence="1">
    <location>
        <begin position="322"/>
        <end position="339"/>
    </location>
</feature>
<proteinExistence type="predicted"/>